<name>A0A171DMC4_9ACTN</name>
<evidence type="ECO:0000313" key="6">
    <source>
        <dbReference type="Proteomes" id="UP000077701"/>
    </source>
</evidence>
<protein>
    <submittedName>
        <fullName evidence="5">MarR family transcriptional regulator</fullName>
    </submittedName>
</protein>
<keyword evidence="1" id="KW-0805">Transcription regulation</keyword>
<organism evidence="5 6">
    <name type="scientific">Planomonospora sphaerica</name>
    <dbReference type="NCBI Taxonomy" id="161355"/>
    <lineage>
        <taxon>Bacteria</taxon>
        <taxon>Bacillati</taxon>
        <taxon>Actinomycetota</taxon>
        <taxon>Actinomycetes</taxon>
        <taxon>Streptosporangiales</taxon>
        <taxon>Streptosporangiaceae</taxon>
        <taxon>Planomonospora</taxon>
    </lineage>
</organism>
<evidence type="ECO:0000256" key="3">
    <source>
        <dbReference type="ARBA" id="ARBA00023163"/>
    </source>
</evidence>
<dbReference type="STRING" id="161355.PS9374_05780"/>
<evidence type="ECO:0000256" key="2">
    <source>
        <dbReference type="ARBA" id="ARBA00023125"/>
    </source>
</evidence>
<evidence type="ECO:0000313" key="5">
    <source>
        <dbReference type="EMBL" id="GAT70100.1"/>
    </source>
</evidence>
<dbReference type="InterPro" id="IPR036390">
    <property type="entry name" value="WH_DNA-bd_sf"/>
</dbReference>
<dbReference type="EMBL" id="BDCX01000016">
    <property type="protein sequence ID" value="GAT70100.1"/>
    <property type="molecule type" value="Genomic_DNA"/>
</dbReference>
<dbReference type="SUPFAM" id="SSF46785">
    <property type="entry name" value="Winged helix' DNA-binding domain"/>
    <property type="match status" value="1"/>
</dbReference>
<dbReference type="PROSITE" id="PS01117">
    <property type="entry name" value="HTH_MARR_1"/>
    <property type="match status" value="1"/>
</dbReference>
<keyword evidence="3" id="KW-0804">Transcription</keyword>
<dbReference type="RefSeq" id="WP_068902081.1">
    <property type="nucleotide sequence ID" value="NZ_BDCX01000016.1"/>
</dbReference>
<proteinExistence type="predicted"/>
<dbReference type="Pfam" id="PF01047">
    <property type="entry name" value="MarR"/>
    <property type="match status" value="1"/>
</dbReference>
<evidence type="ECO:0000259" key="4">
    <source>
        <dbReference type="PROSITE" id="PS50995"/>
    </source>
</evidence>
<dbReference type="PRINTS" id="PR00598">
    <property type="entry name" value="HTHMARR"/>
</dbReference>
<comment type="caution">
    <text evidence="5">The sequence shown here is derived from an EMBL/GenBank/DDBJ whole genome shotgun (WGS) entry which is preliminary data.</text>
</comment>
<evidence type="ECO:0000256" key="1">
    <source>
        <dbReference type="ARBA" id="ARBA00023015"/>
    </source>
</evidence>
<dbReference type="Proteomes" id="UP000077701">
    <property type="component" value="Unassembled WGS sequence"/>
</dbReference>
<keyword evidence="2" id="KW-0238">DNA-binding</keyword>
<dbReference type="InterPro" id="IPR023187">
    <property type="entry name" value="Tscrpt_reg_MarR-type_CS"/>
</dbReference>
<dbReference type="InterPro" id="IPR036388">
    <property type="entry name" value="WH-like_DNA-bd_sf"/>
</dbReference>
<accession>A0A171DMC4</accession>
<gene>
    <name evidence="5" type="ORF">PS9374_05780</name>
</gene>
<dbReference type="Gene3D" id="1.10.10.10">
    <property type="entry name" value="Winged helix-like DNA-binding domain superfamily/Winged helix DNA-binding domain"/>
    <property type="match status" value="1"/>
</dbReference>
<dbReference type="PANTHER" id="PTHR39515:SF2">
    <property type="entry name" value="HTH-TYPE TRANSCRIPTIONAL REGULATOR RV0880"/>
    <property type="match status" value="1"/>
</dbReference>
<feature type="domain" description="HTH marR-type" evidence="4">
    <location>
        <begin position="17"/>
        <end position="149"/>
    </location>
</feature>
<dbReference type="PANTHER" id="PTHR39515">
    <property type="entry name" value="CONSERVED PROTEIN"/>
    <property type="match status" value="1"/>
</dbReference>
<dbReference type="OrthoDB" id="9804055at2"/>
<reference evidence="6" key="2">
    <citation type="submission" date="2016-04" db="EMBL/GenBank/DDBJ databases">
        <title>Planomonospora sphaerica JCM9374 whole genome shotgun sequence.</title>
        <authorList>
            <person name="Suzuki T."/>
            <person name="Dohra H."/>
            <person name="Kodani S."/>
        </authorList>
    </citation>
    <scope>NUCLEOTIDE SEQUENCE [LARGE SCALE GENOMIC DNA]</scope>
    <source>
        <strain evidence="6">JCM 9374</strain>
    </source>
</reference>
<dbReference type="GO" id="GO:0003677">
    <property type="term" value="F:DNA binding"/>
    <property type="evidence" value="ECO:0007669"/>
    <property type="project" value="UniProtKB-KW"/>
</dbReference>
<reference evidence="5 6" key="1">
    <citation type="journal article" date="2016" name="Genome Announc.">
        <title>Draft Genome Sequence of Planomonospora sphaerica JCM9374, a Rare Actinomycete.</title>
        <authorList>
            <person name="Dohra H."/>
            <person name="Suzuki T."/>
            <person name="Inoue Y."/>
            <person name="Kodani S."/>
        </authorList>
    </citation>
    <scope>NUCLEOTIDE SEQUENCE [LARGE SCALE GENOMIC DNA]</scope>
    <source>
        <strain evidence="5 6">JCM 9374</strain>
    </source>
</reference>
<keyword evidence="6" id="KW-1185">Reference proteome</keyword>
<dbReference type="PROSITE" id="PS50995">
    <property type="entry name" value="HTH_MARR_2"/>
    <property type="match status" value="1"/>
</dbReference>
<dbReference type="GO" id="GO:0003700">
    <property type="term" value="F:DNA-binding transcription factor activity"/>
    <property type="evidence" value="ECO:0007669"/>
    <property type="project" value="InterPro"/>
</dbReference>
<dbReference type="AlphaFoldDB" id="A0A171DMC4"/>
<dbReference type="InterPro" id="IPR052526">
    <property type="entry name" value="HTH-type_Bedaq_tolerance"/>
</dbReference>
<dbReference type="InterPro" id="IPR000835">
    <property type="entry name" value="HTH_MarR-typ"/>
</dbReference>
<sequence>MLTNPPRKDPVANLRSDAGLASALRVSLARLTRRLRRQAGSHSLTPTQVATLVAVERHSGITPGELAEHEKVQPPSMTRVIAALEERGLVSRTPHPTDRRQVTVTVTEAGSALLKEERRRRDAWLTQRLKELTPEERAVLRQAAPILEKLSRI</sequence>
<dbReference type="SMART" id="SM00347">
    <property type="entry name" value="HTH_MARR"/>
    <property type="match status" value="1"/>
</dbReference>